<feature type="compositionally biased region" description="Acidic residues" evidence="1">
    <location>
        <begin position="307"/>
        <end position="326"/>
    </location>
</feature>
<dbReference type="EMBL" id="OB666566">
    <property type="protein sequence ID" value="CAD7233587.1"/>
    <property type="molecule type" value="Genomic_DNA"/>
</dbReference>
<dbReference type="OrthoDB" id="333176at2759"/>
<sequence>MTVMAANVMDDGGNLEQVRDAMFQSLVQTEAYFKNQQRGEPDLTTNEKLVILAEVYSKGPAAFLGRFGSFLRQEDLVLFDNIDPDDYEASFHLEEIRRRLQIAPSADAAKVRSKRLARETATRNRRYAALQELASSSSYFTEAEMRKREPVLFDQMIGRSKTFSFSTNSTACLRCQQINPDSSVSPGAGGAEIPLPPERLLGISAAGAFVIDCSVPEDRLSSSVPVEVEFCLTAVRSVSVVRWFGSVGVGGEVVWFGRCRWYLSEEERSEMARESASQEERLSSILIEHEFNLERTAAVEAARRAEEEEEVEEEDEDELPPDEGPSEEEKQRLRLEFRDAMMEMFIGGQDSEFDYSSVDENPMYDDLEEIARAQEEYYFDSEEPS</sequence>
<organism evidence="2">
    <name type="scientific">Cyprideis torosa</name>
    <dbReference type="NCBI Taxonomy" id="163714"/>
    <lineage>
        <taxon>Eukaryota</taxon>
        <taxon>Metazoa</taxon>
        <taxon>Ecdysozoa</taxon>
        <taxon>Arthropoda</taxon>
        <taxon>Crustacea</taxon>
        <taxon>Oligostraca</taxon>
        <taxon>Ostracoda</taxon>
        <taxon>Podocopa</taxon>
        <taxon>Podocopida</taxon>
        <taxon>Cytherocopina</taxon>
        <taxon>Cytheroidea</taxon>
        <taxon>Cytherideidae</taxon>
        <taxon>Cyprideis</taxon>
    </lineage>
</organism>
<accession>A0A7R8ZVS9</accession>
<evidence type="ECO:0000313" key="2">
    <source>
        <dbReference type="EMBL" id="CAD7233587.1"/>
    </source>
</evidence>
<reference evidence="2" key="1">
    <citation type="submission" date="2020-11" db="EMBL/GenBank/DDBJ databases">
        <authorList>
            <person name="Tran Van P."/>
        </authorList>
    </citation>
    <scope>NUCLEOTIDE SEQUENCE</scope>
</reference>
<dbReference type="InterPro" id="IPR018613">
    <property type="entry name" value="Ccdc97-like"/>
</dbReference>
<dbReference type="Pfam" id="PF09747">
    <property type="entry name" value="CCD97-like_C"/>
    <property type="match status" value="2"/>
</dbReference>
<gene>
    <name evidence="2" type="ORF">CTOB1V02_LOCUS11408</name>
</gene>
<dbReference type="PANTHER" id="PTHR31840:SF1">
    <property type="entry name" value="COILED-COIL DOMAIN-CONTAINING PROTEIN 97"/>
    <property type="match status" value="1"/>
</dbReference>
<dbReference type="PANTHER" id="PTHR31840">
    <property type="entry name" value="COILED-COIL DOMAIN-CONTAINING PROTEIN 97"/>
    <property type="match status" value="1"/>
</dbReference>
<name>A0A7R8ZVS9_9CRUS</name>
<proteinExistence type="predicted"/>
<evidence type="ECO:0000256" key="1">
    <source>
        <dbReference type="SAM" id="MobiDB-lite"/>
    </source>
</evidence>
<feature type="region of interest" description="Disordered" evidence="1">
    <location>
        <begin position="299"/>
        <end position="333"/>
    </location>
</feature>
<protein>
    <submittedName>
        <fullName evidence="2">Uncharacterized protein</fullName>
    </submittedName>
</protein>
<dbReference type="AlphaFoldDB" id="A0A7R8ZVS9"/>
<dbReference type="InterPro" id="IPR040233">
    <property type="entry name" value="CCD97-like_C"/>
</dbReference>